<feature type="domain" description="ABC transporter" evidence="3">
    <location>
        <begin position="4"/>
        <end position="243"/>
    </location>
</feature>
<evidence type="ECO:0000313" key="4">
    <source>
        <dbReference type="EMBL" id="AEA47740.1"/>
    </source>
</evidence>
<keyword evidence="1" id="KW-0547">Nucleotide-binding</keyword>
<dbReference type="InterPro" id="IPR010230">
    <property type="entry name" value="FeS-cluster_ATPase_SufC"/>
</dbReference>
<name>F2KQK7_ARCVS</name>
<dbReference type="AlphaFoldDB" id="F2KQK7"/>
<gene>
    <name evidence="4" type="ordered locus">Arcve_1742</name>
</gene>
<dbReference type="eggNOG" id="arCOG04236">
    <property type="taxonomic scope" value="Archaea"/>
</dbReference>
<dbReference type="Proteomes" id="UP000008136">
    <property type="component" value="Chromosome"/>
</dbReference>
<reference evidence="4 5" key="1">
    <citation type="submission" date="2011-03" db="EMBL/GenBank/DDBJ databases">
        <title>The complete genome of Archaeoglobus veneficus SNP6.</title>
        <authorList>
            <consortium name="US DOE Joint Genome Institute (JGI-PGF)"/>
            <person name="Lucas S."/>
            <person name="Copeland A."/>
            <person name="Lapidus A."/>
            <person name="Bruce D."/>
            <person name="Goodwin L."/>
            <person name="Pitluck S."/>
            <person name="Kyrpides N."/>
            <person name="Mavromatis K."/>
            <person name="Pagani I."/>
            <person name="Ivanova N."/>
            <person name="Mikhailova N."/>
            <person name="Lu M."/>
            <person name="Detter J.C."/>
            <person name="Tapia R."/>
            <person name="Han C."/>
            <person name="Land M."/>
            <person name="Hauser L."/>
            <person name="Markowitz V."/>
            <person name="Cheng J.-F."/>
            <person name="Hugenholtz P."/>
            <person name="Woyke T."/>
            <person name="Wu D."/>
            <person name="Spring S."/>
            <person name="Brambilla E."/>
            <person name="Klenk H.-P."/>
            <person name="Eisen J.A."/>
        </authorList>
    </citation>
    <scope>NUCLEOTIDE SEQUENCE [LARGE SCALE GENOMIC DNA]</scope>
    <source>
        <strain>SNP6</strain>
    </source>
</reference>
<protein>
    <submittedName>
        <fullName evidence="4">ABC transporter related protein</fullName>
    </submittedName>
</protein>
<dbReference type="InterPro" id="IPR003593">
    <property type="entry name" value="AAA+_ATPase"/>
</dbReference>
<dbReference type="GO" id="GO:0005524">
    <property type="term" value="F:ATP binding"/>
    <property type="evidence" value="ECO:0007669"/>
    <property type="project" value="UniProtKB-KW"/>
</dbReference>
<evidence type="ECO:0000256" key="1">
    <source>
        <dbReference type="ARBA" id="ARBA00022741"/>
    </source>
</evidence>
<dbReference type="EMBL" id="CP002588">
    <property type="protein sequence ID" value="AEA47740.1"/>
    <property type="molecule type" value="Genomic_DNA"/>
</dbReference>
<proteinExistence type="predicted"/>
<keyword evidence="2" id="KW-0067">ATP-binding</keyword>
<dbReference type="InterPro" id="IPR027417">
    <property type="entry name" value="P-loop_NTPase"/>
</dbReference>
<dbReference type="Pfam" id="PF00005">
    <property type="entry name" value="ABC_tran"/>
    <property type="match status" value="1"/>
</dbReference>
<dbReference type="GO" id="GO:0016887">
    <property type="term" value="F:ATP hydrolysis activity"/>
    <property type="evidence" value="ECO:0007669"/>
    <property type="project" value="InterPro"/>
</dbReference>
<keyword evidence="5" id="KW-1185">Reference proteome</keyword>
<dbReference type="SMART" id="SM00382">
    <property type="entry name" value="AAA"/>
    <property type="match status" value="1"/>
</dbReference>
<dbReference type="SUPFAM" id="SSF52540">
    <property type="entry name" value="P-loop containing nucleoside triphosphate hydrolases"/>
    <property type="match status" value="1"/>
</dbReference>
<accession>F2KQK7</accession>
<dbReference type="RefSeq" id="WP_013684396.1">
    <property type="nucleotide sequence ID" value="NC_015320.1"/>
</dbReference>
<dbReference type="GeneID" id="10394871"/>
<dbReference type="PROSITE" id="PS50893">
    <property type="entry name" value="ABC_TRANSPORTER_2"/>
    <property type="match status" value="1"/>
</dbReference>
<dbReference type="OrthoDB" id="18492at2157"/>
<evidence type="ECO:0000313" key="5">
    <source>
        <dbReference type="Proteomes" id="UP000008136"/>
    </source>
</evidence>
<dbReference type="HOGENOM" id="CLU_000604_48_1_2"/>
<dbReference type="PANTHER" id="PTHR43204">
    <property type="entry name" value="ABC TRANSPORTER I FAMILY MEMBER 6, CHLOROPLASTIC"/>
    <property type="match status" value="1"/>
</dbReference>
<dbReference type="KEGG" id="ave:Arcve_1742"/>
<dbReference type="STRING" id="693661.Arcve_1742"/>
<evidence type="ECO:0000259" key="3">
    <source>
        <dbReference type="PROSITE" id="PS50893"/>
    </source>
</evidence>
<organism evidence="4 5">
    <name type="scientific">Archaeoglobus veneficus (strain DSM 11195 / SNP6)</name>
    <dbReference type="NCBI Taxonomy" id="693661"/>
    <lineage>
        <taxon>Archaea</taxon>
        <taxon>Methanobacteriati</taxon>
        <taxon>Methanobacteriota</taxon>
        <taxon>Archaeoglobi</taxon>
        <taxon>Archaeoglobales</taxon>
        <taxon>Archaeoglobaceae</taxon>
        <taxon>Archaeoglobus</taxon>
    </lineage>
</organism>
<dbReference type="Gene3D" id="3.40.50.300">
    <property type="entry name" value="P-loop containing nucleotide triphosphate hydrolases"/>
    <property type="match status" value="1"/>
</dbReference>
<sequence>MDILRVINLGVEVGGKKVLQNVNLYIQKGQTYVLFGPNGSGKSSLLSAIIGNPNYRIYDGRIIFKGRDVTNLPTDERVRLGMGIAFQNPPKVSGVKLIDVLKHCARIGGQSEEKIYEYAEMMKMDEMLNRNINLGFSGGEVKRSELLQLLLLNPDFIMLDEPDSGVDLENISIVGDAIKVLLERDKPAEEREKAGLLITHTGHILKYVDADYGVILYKGRISCIGNPYDILEDISKYGYEGCVRRCLREFPNSNQK</sequence>
<evidence type="ECO:0000256" key="2">
    <source>
        <dbReference type="ARBA" id="ARBA00022840"/>
    </source>
</evidence>
<dbReference type="InterPro" id="IPR003439">
    <property type="entry name" value="ABC_transporter-like_ATP-bd"/>
</dbReference>
<dbReference type="PANTHER" id="PTHR43204:SF1">
    <property type="entry name" value="ABC TRANSPORTER I FAMILY MEMBER 6, CHLOROPLASTIC"/>
    <property type="match status" value="1"/>
</dbReference>